<dbReference type="Pfam" id="PF03810">
    <property type="entry name" value="IBN_N"/>
    <property type="match status" value="1"/>
</dbReference>
<comment type="caution">
    <text evidence="10">The sequence shown here is derived from an EMBL/GenBank/DDBJ whole genome shotgun (WGS) entry which is preliminary data.</text>
</comment>
<evidence type="ECO:0000256" key="8">
    <source>
        <dbReference type="SAM" id="MobiDB-lite"/>
    </source>
</evidence>
<dbReference type="InterPro" id="IPR040122">
    <property type="entry name" value="Importin_beta"/>
</dbReference>
<evidence type="ECO:0000313" key="11">
    <source>
        <dbReference type="Proteomes" id="UP001461498"/>
    </source>
</evidence>
<organism evidence="10 11">
    <name type="scientific">Rhynocoris fuscipes</name>
    <dbReference type="NCBI Taxonomy" id="488301"/>
    <lineage>
        <taxon>Eukaryota</taxon>
        <taxon>Metazoa</taxon>
        <taxon>Ecdysozoa</taxon>
        <taxon>Arthropoda</taxon>
        <taxon>Hexapoda</taxon>
        <taxon>Insecta</taxon>
        <taxon>Pterygota</taxon>
        <taxon>Neoptera</taxon>
        <taxon>Paraneoptera</taxon>
        <taxon>Hemiptera</taxon>
        <taxon>Heteroptera</taxon>
        <taxon>Panheteroptera</taxon>
        <taxon>Cimicomorpha</taxon>
        <taxon>Reduviidae</taxon>
        <taxon>Harpactorinae</taxon>
        <taxon>Harpactorini</taxon>
        <taxon>Rhynocoris</taxon>
    </lineage>
</organism>
<protein>
    <recommendedName>
        <fullName evidence="9">Importin N-terminal domain-containing protein</fullName>
    </recommendedName>
</protein>
<comment type="subcellular location">
    <subcellularLocation>
        <location evidence="2">Cytoplasm</location>
    </subcellularLocation>
    <subcellularLocation>
        <location evidence="1">Nucleus</location>
    </subcellularLocation>
</comment>
<keyword evidence="6" id="KW-0653">Protein transport</keyword>
<dbReference type="AlphaFoldDB" id="A0AAW1DDG0"/>
<keyword evidence="7" id="KW-0539">Nucleus</keyword>
<keyword evidence="4" id="KW-0963">Cytoplasm</keyword>
<evidence type="ECO:0000256" key="4">
    <source>
        <dbReference type="ARBA" id="ARBA00022490"/>
    </source>
</evidence>
<proteinExistence type="predicted"/>
<dbReference type="GO" id="GO:0005737">
    <property type="term" value="C:cytoplasm"/>
    <property type="evidence" value="ECO:0007669"/>
    <property type="project" value="UniProtKB-SubCell"/>
</dbReference>
<evidence type="ECO:0000256" key="1">
    <source>
        <dbReference type="ARBA" id="ARBA00004123"/>
    </source>
</evidence>
<dbReference type="SUPFAM" id="SSF48371">
    <property type="entry name" value="ARM repeat"/>
    <property type="match status" value="1"/>
</dbReference>
<dbReference type="EMBL" id="JAPXFL010000005">
    <property type="protein sequence ID" value="KAK9506415.1"/>
    <property type="molecule type" value="Genomic_DNA"/>
</dbReference>
<keyword evidence="11" id="KW-1185">Reference proteome</keyword>
<dbReference type="GO" id="GO:0006606">
    <property type="term" value="P:protein import into nucleus"/>
    <property type="evidence" value="ECO:0007669"/>
    <property type="project" value="InterPro"/>
</dbReference>
<dbReference type="Gene3D" id="1.25.10.10">
    <property type="entry name" value="Leucine-rich Repeat Variant"/>
    <property type="match status" value="1"/>
</dbReference>
<keyword evidence="3" id="KW-0813">Transport</keyword>
<evidence type="ECO:0000256" key="3">
    <source>
        <dbReference type="ARBA" id="ARBA00022448"/>
    </source>
</evidence>
<dbReference type="InterPro" id="IPR011989">
    <property type="entry name" value="ARM-like"/>
</dbReference>
<evidence type="ECO:0000256" key="7">
    <source>
        <dbReference type="ARBA" id="ARBA00023242"/>
    </source>
</evidence>
<evidence type="ECO:0000259" key="9">
    <source>
        <dbReference type="PROSITE" id="PS50166"/>
    </source>
</evidence>
<dbReference type="Pfam" id="PF25780">
    <property type="entry name" value="TPR_IPO5"/>
    <property type="match status" value="1"/>
</dbReference>
<feature type="region of interest" description="Disordered" evidence="8">
    <location>
        <begin position="628"/>
        <end position="657"/>
    </location>
</feature>
<dbReference type="InterPro" id="IPR001494">
    <property type="entry name" value="Importin-beta_N"/>
</dbReference>
<dbReference type="Proteomes" id="UP001461498">
    <property type="component" value="Unassembled WGS sequence"/>
</dbReference>
<keyword evidence="5" id="KW-0677">Repeat</keyword>
<accession>A0AAW1DDG0</accession>
<evidence type="ECO:0000256" key="5">
    <source>
        <dbReference type="ARBA" id="ARBA00022737"/>
    </source>
</evidence>
<evidence type="ECO:0000313" key="10">
    <source>
        <dbReference type="EMBL" id="KAK9506415.1"/>
    </source>
</evidence>
<dbReference type="SMART" id="SM00913">
    <property type="entry name" value="IBN_N"/>
    <property type="match status" value="1"/>
</dbReference>
<gene>
    <name evidence="10" type="ORF">O3M35_008363</name>
</gene>
<sequence>MEEILKKLLSNDKESIDQGTLELKKVLTEPQAIPALMHTLSSSQEVGVRQYSAVILKKLFSKSASWERLKKNEKINLKANILQLLISEPEKNVKKSIAQLIGTIVKYEIPSGTWPEILQFLQNSMTSGNRDDKELGFYTCSILLETSPVPFLAHAVSFTLLFTGTLSSLPDKACPVAYFVVLCLTQFAPAIKGNKELTRTYSEAVPQVLEVIKALSVKRPDRAVETLDFLFEFAEREGMGVLLPKMKLIINTCLDLVVNSKSEEVKIKSLSFIGTLARARVKALLKDNLLNQILHTLFSIMCSKPEDDNLEEYFTSDPEDDTLITCACETLDYIAMNMSPLALMQPVMNLIKPILEKPNNSPYERKAVYLCLGIISQGCSSYVRAHLLEQFVSIIFKGIADPEPVARNAALFTIGQFAEHLQPEISGKASEILPTLISQLQQVQIKGSSGERLGNRVDRLFYAIERFAENLEKGLTPYAQELIVYTIQLASPPYHQHTRELALGAIATIAGAMKEDLLPYFEQILQVLRQYLSVQNPPKDEIQLQVEALDALAMLSRSIGPQNFEALAVDTVKLGLDLLVSTDDPDIRKSSYGLFSSVSTVLKQNMSPMLATIVPFMLKALGDVPSSKSSNKFSEDFIIPNLDDPKNETEEDSDDEEWEDHEFCVEYDYIEEKEEACMALSELATNTGESFLPFMEPSFVEVFRLLNFPNSDVRKAALEAAFTFCTSYAKIVAGKENQHVTSVAEQLISKAVMLVRIDDDKDVVMAGIEGLTLLLKEVGTHLAGNQSIQEQIVSCVKDVFHARTESQGWKDDEDDQWNIDEDLMDAAGFLVPTLANIMTQEEFLTLFSELFPLFMERLTKAQADEDESNTIGTLAECLAPLGTNVQAYINKLLPCFLCRCKSNHSDVRNNSLFALGEMALHGKEALYKHYNEILNVLSQSISTEKNGKVMDNACGVIARLIITNSDLLPLEQILPVYVSKLPLREDFDEDKYIYWSLTHLFQKGCEHLKPLIYNIVICASHTLHSHNLNDDVKEIVINLLKMINNSFPQETSQAISQLPQEVVTTLNNARS</sequence>
<evidence type="ECO:0000256" key="2">
    <source>
        <dbReference type="ARBA" id="ARBA00004496"/>
    </source>
</evidence>
<dbReference type="InterPro" id="IPR016024">
    <property type="entry name" value="ARM-type_fold"/>
</dbReference>
<dbReference type="PANTHER" id="PTHR10527">
    <property type="entry name" value="IMPORTIN BETA"/>
    <property type="match status" value="1"/>
</dbReference>
<feature type="domain" description="Importin N-terminal" evidence="9">
    <location>
        <begin position="19"/>
        <end position="87"/>
    </location>
</feature>
<name>A0AAW1DDG0_9HEMI</name>
<evidence type="ECO:0000256" key="6">
    <source>
        <dbReference type="ARBA" id="ARBA00022927"/>
    </source>
</evidence>
<dbReference type="PROSITE" id="PS50166">
    <property type="entry name" value="IMPORTIN_B_NT"/>
    <property type="match status" value="1"/>
</dbReference>
<dbReference type="GO" id="GO:0031267">
    <property type="term" value="F:small GTPase binding"/>
    <property type="evidence" value="ECO:0007669"/>
    <property type="project" value="InterPro"/>
</dbReference>
<dbReference type="InterPro" id="IPR057672">
    <property type="entry name" value="TPR_IPO4/5"/>
</dbReference>
<reference evidence="10 11" key="1">
    <citation type="submission" date="2022-12" db="EMBL/GenBank/DDBJ databases">
        <title>Chromosome-level genome assembly of true bugs.</title>
        <authorList>
            <person name="Ma L."/>
            <person name="Li H."/>
        </authorList>
    </citation>
    <scope>NUCLEOTIDE SEQUENCE [LARGE SCALE GENOMIC DNA]</scope>
    <source>
        <strain evidence="10">Lab_2022b</strain>
    </source>
</reference>